<dbReference type="AlphaFoldDB" id="A0A6A4SBD0"/>
<reference evidence="1 2" key="1">
    <citation type="submission" date="2019-06" db="EMBL/GenBank/DDBJ databases">
        <title>Draft genomes of female and male turbot (Scophthalmus maximus).</title>
        <authorList>
            <person name="Xu H."/>
            <person name="Xu X.-W."/>
            <person name="Shao C."/>
            <person name="Chen S."/>
        </authorList>
    </citation>
    <scope>NUCLEOTIDE SEQUENCE [LARGE SCALE GENOMIC DNA]</scope>
    <source>
        <strain evidence="1">Ysfricsl-2016a</strain>
        <tissue evidence="1">Blood</tissue>
    </source>
</reference>
<sequence>MASSRATVSYLHERRGGDFGGVHCERRTKTAPVVHLARLVSAASLAAAAAPCALVSYDAQLPRLDQPQ</sequence>
<dbReference type="Proteomes" id="UP000438429">
    <property type="component" value="Unassembled WGS sequence"/>
</dbReference>
<evidence type="ECO:0000313" key="2">
    <source>
        <dbReference type="Proteomes" id="UP000438429"/>
    </source>
</evidence>
<evidence type="ECO:0000313" key="1">
    <source>
        <dbReference type="EMBL" id="KAF0029949.1"/>
    </source>
</evidence>
<organism evidence="1 2">
    <name type="scientific">Scophthalmus maximus</name>
    <name type="common">Turbot</name>
    <name type="synonym">Psetta maxima</name>
    <dbReference type="NCBI Taxonomy" id="52904"/>
    <lineage>
        <taxon>Eukaryota</taxon>
        <taxon>Metazoa</taxon>
        <taxon>Chordata</taxon>
        <taxon>Craniata</taxon>
        <taxon>Vertebrata</taxon>
        <taxon>Euteleostomi</taxon>
        <taxon>Actinopterygii</taxon>
        <taxon>Neopterygii</taxon>
        <taxon>Teleostei</taxon>
        <taxon>Neoteleostei</taxon>
        <taxon>Acanthomorphata</taxon>
        <taxon>Carangaria</taxon>
        <taxon>Pleuronectiformes</taxon>
        <taxon>Pleuronectoidei</taxon>
        <taxon>Scophthalmidae</taxon>
        <taxon>Scophthalmus</taxon>
    </lineage>
</organism>
<gene>
    <name evidence="1" type="ORF">F2P81_019054</name>
</gene>
<name>A0A6A4SBD0_SCOMX</name>
<proteinExistence type="predicted"/>
<comment type="caution">
    <text evidence="1">The sequence shown here is derived from an EMBL/GenBank/DDBJ whole genome shotgun (WGS) entry which is preliminary data.</text>
</comment>
<protein>
    <submittedName>
        <fullName evidence="1">Uncharacterized protein</fullName>
    </submittedName>
</protein>
<accession>A0A6A4SBD0</accession>
<dbReference type="EMBL" id="VEVO01000016">
    <property type="protein sequence ID" value="KAF0029949.1"/>
    <property type="molecule type" value="Genomic_DNA"/>
</dbReference>